<dbReference type="GO" id="GO:0000398">
    <property type="term" value="P:mRNA splicing, via spliceosome"/>
    <property type="evidence" value="ECO:0007669"/>
    <property type="project" value="TreeGrafter"/>
</dbReference>
<sequence length="373" mass="41579">NKCIVRTESALALQIKDCGKKYIPFDGNIIRDKARNLYQQSSKEEGAEPQPGTSRNTEDFVASRGWFDCFQKRYDLRSALLHGEATEKYADTLKAIDQRRSTSMNRRYKDIVKYGSRVNYYAYRLRDTLHANPDCDLTGLWKRFSIADAIALIEEAVHEIKPRTVSGCWKRLWRGAVSECEDLGAIDEKVTDIVNTAKELGAFITISPSTVVLFNYEGNLSRRTFDLVPRKVSAAALSPNGMHIVLGRPTGSVSMLNVGSMEDHAFVDLPCHSSVRAIAYAPDGQRIAVGCGDGSLHLVDIERSKVLTSHHTHSDRIWALKFSPDGSLLFSSSRDTTISAVAMTHIEPNLLISSSEKGVLMVYDFDKLARQCP</sequence>
<dbReference type="InterPro" id="IPR036322">
    <property type="entry name" value="WD40_repeat_dom_sf"/>
</dbReference>
<dbReference type="InterPro" id="IPR024977">
    <property type="entry name" value="Apc4-like_WD40_dom"/>
</dbReference>
<dbReference type="GO" id="GO:0046540">
    <property type="term" value="C:U4/U6 x U5 tri-snRNP complex"/>
    <property type="evidence" value="ECO:0007669"/>
    <property type="project" value="TreeGrafter"/>
</dbReference>
<dbReference type="SMART" id="SM00320">
    <property type="entry name" value="WD40"/>
    <property type="match status" value="3"/>
</dbReference>
<dbReference type="Gene3D" id="2.130.10.10">
    <property type="entry name" value="YVTN repeat-like/Quinoprotein amine dehydrogenase"/>
    <property type="match status" value="1"/>
</dbReference>
<dbReference type="PROSITE" id="PS50082">
    <property type="entry name" value="WD_REPEATS_2"/>
    <property type="match status" value="1"/>
</dbReference>
<evidence type="ECO:0000256" key="2">
    <source>
        <dbReference type="ARBA" id="ARBA00023125"/>
    </source>
</evidence>
<dbReference type="AlphaFoldDB" id="A0A085N599"/>
<proteinExistence type="predicted"/>
<evidence type="ECO:0000256" key="1">
    <source>
        <dbReference type="ARBA" id="ARBA00004123"/>
    </source>
</evidence>
<gene>
    <name evidence="5" type="ORF">M514_23103</name>
</gene>
<dbReference type="SUPFAM" id="SSF50978">
    <property type="entry name" value="WD40 repeat-like"/>
    <property type="match status" value="1"/>
</dbReference>
<accession>A0A085N599</accession>
<feature type="non-terminal residue" evidence="5">
    <location>
        <position position="1"/>
    </location>
</feature>
<feature type="domain" description="HTH CENPB-type" evidence="4">
    <location>
        <begin position="1"/>
        <end position="80"/>
    </location>
</feature>
<keyword evidence="3" id="KW-0853">WD repeat</keyword>
<protein>
    <recommendedName>
        <fullName evidence="4">HTH CENPB-type domain-containing protein</fullName>
    </recommendedName>
</protein>
<dbReference type="PANTHER" id="PTHR19846">
    <property type="entry name" value="WD40 REPEAT PROTEIN"/>
    <property type="match status" value="1"/>
</dbReference>
<evidence type="ECO:0000259" key="4">
    <source>
        <dbReference type="PROSITE" id="PS51253"/>
    </source>
</evidence>
<evidence type="ECO:0000313" key="5">
    <source>
        <dbReference type="EMBL" id="KFD64645.1"/>
    </source>
</evidence>
<keyword evidence="2" id="KW-0238">DNA-binding</keyword>
<dbReference type="InterPro" id="IPR006600">
    <property type="entry name" value="HTH_CenpB_DNA-bd_dom"/>
</dbReference>
<dbReference type="Proteomes" id="UP000030758">
    <property type="component" value="Unassembled WGS sequence"/>
</dbReference>
<dbReference type="SUPFAM" id="SSF46689">
    <property type="entry name" value="Homeodomain-like"/>
    <property type="match status" value="1"/>
</dbReference>
<name>A0A085N599_9BILA</name>
<dbReference type="GO" id="GO:0003677">
    <property type="term" value="F:DNA binding"/>
    <property type="evidence" value="ECO:0007669"/>
    <property type="project" value="UniProtKB-KW"/>
</dbReference>
<dbReference type="PROSITE" id="PS51253">
    <property type="entry name" value="HTH_CENPB"/>
    <property type="match status" value="1"/>
</dbReference>
<dbReference type="Pfam" id="PF12894">
    <property type="entry name" value="ANAPC4_WD40"/>
    <property type="match status" value="1"/>
</dbReference>
<dbReference type="GO" id="GO:0017070">
    <property type="term" value="F:U6 snRNA binding"/>
    <property type="evidence" value="ECO:0007669"/>
    <property type="project" value="TreeGrafter"/>
</dbReference>
<dbReference type="EMBL" id="KL367552">
    <property type="protein sequence ID" value="KFD64645.1"/>
    <property type="molecule type" value="Genomic_DNA"/>
</dbReference>
<dbReference type="InterPro" id="IPR009057">
    <property type="entry name" value="Homeodomain-like_sf"/>
</dbReference>
<dbReference type="Gene3D" id="1.10.10.60">
    <property type="entry name" value="Homeodomain-like"/>
    <property type="match status" value="1"/>
</dbReference>
<evidence type="ECO:0000256" key="3">
    <source>
        <dbReference type="PROSITE-ProRule" id="PRU00221"/>
    </source>
</evidence>
<dbReference type="Pfam" id="PF03221">
    <property type="entry name" value="HTH_Tnp_Tc5"/>
    <property type="match status" value="1"/>
</dbReference>
<organism evidence="5">
    <name type="scientific">Trichuris suis</name>
    <name type="common">pig whipworm</name>
    <dbReference type="NCBI Taxonomy" id="68888"/>
    <lineage>
        <taxon>Eukaryota</taxon>
        <taxon>Metazoa</taxon>
        <taxon>Ecdysozoa</taxon>
        <taxon>Nematoda</taxon>
        <taxon>Enoplea</taxon>
        <taxon>Dorylaimia</taxon>
        <taxon>Trichinellida</taxon>
        <taxon>Trichuridae</taxon>
        <taxon>Trichuris</taxon>
    </lineage>
</organism>
<comment type="subcellular location">
    <subcellularLocation>
        <location evidence="1">Nucleus</location>
    </subcellularLocation>
</comment>
<dbReference type="PANTHER" id="PTHR19846:SF0">
    <property type="entry name" value="PRE-MRNA PROCESSING FACTOR 4"/>
    <property type="match status" value="1"/>
</dbReference>
<dbReference type="InterPro" id="IPR001680">
    <property type="entry name" value="WD40_rpt"/>
</dbReference>
<dbReference type="GO" id="GO:0030621">
    <property type="term" value="F:U4 snRNA binding"/>
    <property type="evidence" value="ECO:0007669"/>
    <property type="project" value="TreeGrafter"/>
</dbReference>
<reference evidence="5" key="1">
    <citation type="journal article" date="2014" name="Nat. Genet.">
        <title>Genome and transcriptome of the porcine whipworm Trichuris suis.</title>
        <authorList>
            <person name="Jex A.R."/>
            <person name="Nejsum P."/>
            <person name="Schwarz E.M."/>
            <person name="Hu L."/>
            <person name="Young N.D."/>
            <person name="Hall R.S."/>
            <person name="Korhonen P.K."/>
            <person name="Liao S."/>
            <person name="Thamsborg S."/>
            <person name="Xia J."/>
            <person name="Xu P."/>
            <person name="Wang S."/>
            <person name="Scheerlinck J.P."/>
            <person name="Hofmann A."/>
            <person name="Sternberg P.W."/>
            <person name="Wang J."/>
            <person name="Gasser R.B."/>
        </authorList>
    </citation>
    <scope>NUCLEOTIDE SEQUENCE [LARGE SCALE GENOMIC DNA]</scope>
    <source>
        <strain evidence="5">DCEP-RM93F</strain>
    </source>
</reference>
<dbReference type="InterPro" id="IPR015943">
    <property type="entry name" value="WD40/YVTN_repeat-like_dom_sf"/>
</dbReference>
<feature type="repeat" description="WD" evidence="3">
    <location>
        <begin position="310"/>
        <end position="338"/>
    </location>
</feature>